<dbReference type="EC" id="2.1.1.171" evidence="3"/>
<accession>A0A2A4MS16</accession>
<dbReference type="PIRSF" id="PIRSF004553">
    <property type="entry name" value="CHP00095"/>
    <property type="match status" value="1"/>
</dbReference>
<name>A0A2A4MS16_9GAMM</name>
<dbReference type="SUPFAM" id="SSF53335">
    <property type="entry name" value="S-adenosyl-L-methionine-dependent methyltransferases"/>
    <property type="match status" value="1"/>
</dbReference>
<dbReference type="PANTHER" id="PTHR43542">
    <property type="entry name" value="METHYLTRANSFERASE"/>
    <property type="match status" value="1"/>
</dbReference>
<proteinExistence type="inferred from homology"/>
<keyword evidence="3" id="KW-0698">rRNA processing</keyword>
<dbReference type="NCBIfam" id="TIGR00095">
    <property type="entry name" value="16S rRNA (guanine(966)-N(2))-methyltransferase RsmD"/>
    <property type="match status" value="1"/>
</dbReference>
<comment type="catalytic activity">
    <reaction evidence="3">
        <text>guanosine(966) in 16S rRNA + S-adenosyl-L-methionine = N(2)-methylguanosine(966) in 16S rRNA + S-adenosyl-L-homocysteine + H(+)</text>
        <dbReference type="Rhea" id="RHEA:23548"/>
        <dbReference type="Rhea" id="RHEA-COMP:10211"/>
        <dbReference type="Rhea" id="RHEA-COMP:10212"/>
        <dbReference type="ChEBI" id="CHEBI:15378"/>
        <dbReference type="ChEBI" id="CHEBI:57856"/>
        <dbReference type="ChEBI" id="CHEBI:59789"/>
        <dbReference type="ChEBI" id="CHEBI:74269"/>
        <dbReference type="ChEBI" id="CHEBI:74481"/>
        <dbReference type="EC" id="2.1.1.171"/>
    </reaction>
</comment>
<dbReference type="Proteomes" id="UP000218172">
    <property type="component" value="Unassembled WGS sequence"/>
</dbReference>
<comment type="function">
    <text evidence="3">Specifically methylates the guanine in position 966 of 16S rRNA in the assembled 30S particle.</text>
</comment>
<dbReference type="GO" id="GO:0052913">
    <property type="term" value="F:16S rRNA (guanine(966)-N(2))-methyltransferase activity"/>
    <property type="evidence" value="ECO:0007669"/>
    <property type="project" value="UniProtKB-EC"/>
</dbReference>
<dbReference type="CDD" id="cd02440">
    <property type="entry name" value="AdoMet_MTases"/>
    <property type="match status" value="1"/>
</dbReference>
<keyword evidence="2 3" id="KW-0808">Transferase</keyword>
<evidence type="ECO:0000256" key="1">
    <source>
        <dbReference type="ARBA" id="ARBA00022603"/>
    </source>
</evidence>
<dbReference type="EMBL" id="NVQR01000035">
    <property type="protein sequence ID" value="PCH62640.1"/>
    <property type="molecule type" value="Genomic_DNA"/>
</dbReference>
<keyword evidence="1 3" id="KW-0489">Methyltransferase</keyword>
<dbReference type="Pfam" id="PF03602">
    <property type="entry name" value="Cons_hypoth95"/>
    <property type="match status" value="1"/>
</dbReference>
<comment type="caution">
    <text evidence="4">The sequence shown here is derived from an EMBL/GenBank/DDBJ whole genome shotgun (WGS) entry which is preliminary data.</text>
</comment>
<dbReference type="AlphaFoldDB" id="A0A2A4MS16"/>
<dbReference type="Gene3D" id="3.40.50.150">
    <property type="entry name" value="Vaccinia Virus protein VP39"/>
    <property type="match status" value="1"/>
</dbReference>
<evidence type="ECO:0000256" key="3">
    <source>
        <dbReference type="PIRNR" id="PIRNR004553"/>
    </source>
</evidence>
<comment type="similarity">
    <text evidence="3">Belongs to the methyltransferase superfamily. RsmD family.</text>
</comment>
<organism evidence="4 5">
    <name type="scientific">SAR86 cluster bacterium</name>
    <dbReference type="NCBI Taxonomy" id="2030880"/>
    <lineage>
        <taxon>Bacteria</taxon>
        <taxon>Pseudomonadati</taxon>
        <taxon>Pseudomonadota</taxon>
        <taxon>Gammaproteobacteria</taxon>
        <taxon>SAR86 cluster</taxon>
    </lineage>
</organism>
<protein>
    <recommendedName>
        <fullName evidence="3">Ribosomal RNA small subunit methyltransferase D</fullName>
        <ecNumber evidence="3">2.1.1.171</ecNumber>
    </recommendedName>
</protein>
<reference evidence="5" key="1">
    <citation type="submission" date="2017-08" db="EMBL/GenBank/DDBJ databases">
        <title>A dynamic microbial community with high functional redundancy inhabits the cold, oxic subseafloor aquifer.</title>
        <authorList>
            <person name="Tully B.J."/>
            <person name="Wheat C.G."/>
            <person name="Glazer B.T."/>
            <person name="Huber J.A."/>
        </authorList>
    </citation>
    <scope>NUCLEOTIDE SEQUENCE [LARGE SCALE GENOMIC DNA]</scope>
</reference>
<gene>
    <name evidence="4" type="primary">rsmD</name>
    <name evidence="4" type="ORF">COC19_02510</name>
</gene>
<sequence length="194" mass="21329">MKAKQNSVRIIAGKWRSRKVHFPDAPGLRPSADRVRETLFNWLQADIAQASCLDLFAGSGVCGIEALSRGAKSVVFIDNSTAVQAALRQNLQRLDAHGARQICADSLQWLSQGSKSSTEKFGIVFIDPPFSNDMIANSCAQLQASELLKPSARIYLESDRKIQPSELPQNWGLLKEKKAGAVYFYLYSSGLNPS</sequence>
<dbReference type="PANTHER" id="PTHR43542:SF1">
    <property type="entry name" value="METHYLTRANSFERASE"/>
    <property type="match status" value="1"/>
</dbReference>
<dbReference type="InterPro" id="IPR029063">
    <property type="entry name" value="SAM-dependent_MTases_sf"/>
</dbReference>
<evidence type="ECO:0000313" key="4">
    <source>
        <dbReference type="EMBL" id="PCH62640.1"/>
    </source>
</evidence>
<evidence type="ECO:0000313" key="5">
    <source>
        <dbReference type="Proteomes" id="UP000218172"/>
    </source>
</evidence>
<keyword evidence="3" id="KW-0949">S-adenosyl-L-methionine</keyword>
<evidence type="ECO:0000256" key="2">
    <source>
        <dbReference type="ARBA" id="ARBA00022679"/>
    </source>
</evidence>
<dbReference type="InterPro" id="IPR004398">
    <property type="entry name" value="RNA_MeTrfase_RsmD"/>
</dbReference>